<feature type="region of interest" description="Disordered" evidence="1">
    <location>
        <begin position="1"/>
        <end position="101"/>
    </location>
</feature>
<dbReference type="SUPFAM" id="SSF54001">
    <property type="entry name" value="Cysteine proteinases"/>
    <property type="match status" value="1"/>
</dbReference>
<feature type="domain" description="Peptidase C1A papain C-terminal" evidence="2">
    <location>
        <begin position="252"/>
        <end position="293"/>
    </location>
</feature>
<evidence type="ECO:0000256" key="1">
    <source>
        <dbReference type="SAM" id="MobiDB-lite"/>
    </source>
</evidence>
<protein>
    <submittedName>
        <fullName evidence="4">Uncharacterized protein LOC104715458</fullName>
    </submittedName>
</protein>
<feature type="compositionally biased region" description="Low complexity" evidence="1">
    <location>
        <begin position="69"/>
        <end position="87"/>
    </location>
</feature>
<evidence type="ECO:0000259" key="2">
    <source>
        <dbReference type="Pfam" id="PF00112"/>
    </source>
</evidence>
<dbReference type="InterPro" id="IPR038765">
    <property type="entry name" value="Papain-like_cys_pep_sf"/>
</dbReference>
<evidence type="ECO:0000313" key="3">
    <source>
        <dbReference type="Proteomes" id="UP000694864"/>
    </source>
</evidence>
<accession>A0ABM0TTK0</accession>
<gene>
    <name evidence="4" type="primary">LOC104715458</name>
</gene>
<dbReference type="Pfam" id="PF00112">
    <property type="entry name" value="Peptidase_C1"/>
    <property type="match status" value="1"/>
</dbReference>
<dbReference type="GeneID" id="104715458"/>
<sequence>MEGEGEEDEEDFSFGSLLIGTKRLREIVMDDEEEDGPAIGKKPRQIKQPNPLNEPKREREARLKQEQDQAQGEPAEQELPQQGQGQPVGSESKIPPFGDGSRILRDYTPTGLFGDAINQHEDTCCSVVITRLLQASYNKDKPLAEHRILSYRDLAEYIKGRNQNDKYAFRNLNIPIKYIRDVGLHKDNKISGPGVKGVKTKGDFEFKIDATKDFIYDKFATFPLGIVVEADPELFSIEMGDIFNVPARPGGILEEHAFLVLAEGVTRSGLQFLVVQNSWGTSFANNGYFRITLPDDGKFKIFWPL</sequence>
<reference evidence="3" key="1">
    <citation type="journal article" date="2014" name="Nat. Commun.">
        <title>The emerging biofuel crop Camelina sativa retains a highly undifferentiated hexaploid genome structure.</title>
        <authorList>
            <person name="Kagale S."/>
            <person name="Koh C."/>
            <person name="Nixon J."/>
            <person name="Bollina V."/>
            <person name="Clarke W.E."/>
            <person name="Tuteja R."/>
            <person name="Spillane C."/>
            <person name="Robinson S.J."/>
            <person name="Links M.G."/>
            <person name="Clarke C."/>
            <person name="Higgins E.E."/>
            <person name="Huebert T."/>
            <person name="Sharpe A.G."/>
            <person name="Parkin I.A."/>
        </authorList>
    </citation>
    <scope>NUCLEOTIDE SEQUENCE [LARGE SCALE GENOMIC DNA]</scope>
    <source>
        <strain evidence="3">cv. DH55</strain>
    </source>
</reference>
<evidence type="ECO:0000313" key="4">
    <source>
        <dbReference type="RefSeq" id="XP_010431168.1"/>
    </source>
</evidence>
<dbReference type="RefSeq" id="XP_010431168.1">
    <property type="nucleotide sequence ID" value="XM_010432866.2"/>
</dbReference>
<reference evidence="4" key="2">
    <citation type="submission" date="2025-08" db="UniProtKB">
        <authorList>
            <consortium name="RefSeq"/>
        </authorList>
    </citation>
    <scope>IDENTIFICATION</scope>
    <source>
        <tissue evidence="4">Leaf</tissue>
    </source>
</reference>
<dbReference type="InterPro" id="IPR000668">
    <property type="entry name" value="Peptidase_C1A_C"/>
</dbReference>
<feature type="compositionally biased region" description="Basic and acidic residues" evidence="1">
    <location>
        <begin position="54"/>
        <end position="67"/>
    </location>
</feature>
<dbReference type="Proteomes" id="UP000694864">
    <property type="component" value="Chromosome 2"/>
</dbReference>
<feature type="compositionally biased region" description="Acidic residues" evidence="1">
    <location>
        <begin position="1"/>
        <end position="12"/>
    </location>
</feature>
<proteinExistence type="predicted"/>
<keyword evidence="3" id="KW-1185">Reference proteome</keyword>
<dbReference type="Gene3D" id="3.90.70.10">
    <property type="entry name" value="Cysteine proteinases"/>
    <property type="match status" value="1"/>
</dbReference>
<name>A0ABM0TTK0_CAMSA</name>
<organism evidence="3 4">
    <name type="scientific">Camelina sativa</name>
    <name type="common">False flax</name>
    <name type="synonym">Myagrum sativum</name>
    <dbReference type="NCBI Taxonomy" id="90675"/>
    <lineage>
        <taxon>Eukaryota</taxon>
        <taxon>Viridiplantae</taxon>
        <taxon>Streptophyta</taxon>
        <taxon>Embryophyta</taxon>
        <taxon>Tracheophyta</taxon>
        <taxon>Spermatophyta</taxon>
        <taxon>Magnoliopsida</taxon>
        <taxon>eudicotyledons</taxon>
        <taxon>Gunneridae</taxon>
        <taxon>Pentapetalae</taxon>
        <taxon>rosids</taxon>
        <taxon>malvids</taxon>
        <taxon>Brassicales</taxon>
        <taxon>Brassicaceae</taxon>
        <taxon>Camelineae</taxon>
        <taxon>Camelina</taxon>
    </lineage>
</organism>